<organism evidence="1">
    <name type="scientific">marine metagenome</name>
    <dbReference type="NCBI Taxonomy" id="408172"/>
    <lineage>
        <taxon>unclassified sequences</taxon>
        <taxon>metagenomes</taxon>
        <taxon>ecological metagenomes</taxon>
    </lineage>
</organism>
<proteinExistence type="predicted"/>
<evidence type="ECO:0000313" key="1">
    <source>
        <dbReference type="EMBL" id="SUZ88471.1"/>
    </source>
</evidence>
<evidence type="ECO:0008006" key="2">
    <source>
        <dbReference type="Google" id="ProtNLM"/>
    </source>
</evidence>
<accession>A0A381R9Z8</accession>
<reference evidence="1" key="1">
    <citation type="submission" date="2018-05" db="EMBL/GenBank/DDBJ databases">
        <authorList>
            <person name="Lanie J.A."/>
            <person name="Ng W.-L."/>
            <person name="Kazmierczak K.M."/>
            <person name="Andrzejewski T.M."/>
            <person name="Davidsen T.M."/>
            <person name="Wayne K.J."/>
            <person name="Tettelin H."/>
            <person name="Glass J.I."/>
            <person name="Rusch D."/>
            <person name="Podicherti R."/>
            <person name="Tsui H.-C.T."/>
            <person name="Winkler M.E."/>
        </authorList>
    </citation>
    <scope>NUCLEOTIDE SEQUENCE</scope>
</reference>
<dbReference type="AlphaFoldDB" id="A0A381R9Z8"/>
<gene>
    <name evidence="1" type="ORF">METZ01_LOCUS41325</name>
</gene>
<dbReference type="EMBL" id="UINC01001771">
    <property type="protein sequence ID" value="SUZ88471.1"/>
    <property type="molecule type" value="Genomic_DNA"/>
</dbReference>
<dbReference type="PROSITE" id="PS51257">
    <property type="entry name" value="PROKAR_LIPOPROTEIN"/>
    <property type="match status" value="1"/>
</dbReference>
<name>A0A381R9Z8_9ZZZZ</name>
<protein>
    <recommendedName>
        <fullName evidence="2">AttH domain-containing protein</fullName>
    </recommendedName>
</protein>
<sequence>MGEGVKSILLGVAVLLLAISLSACNPDEPAPAGDLSSSLAMVNRTGFPGPSYERSFVFMTTATDSLLLVPWLLETTLDSNTVFREAHGWVDRDGTWEPFLAERWQTPPTRYPARILPYGTFRIVVGENDRVDGIIYTDGLRNLELALGRSVAQWGGPREERLRLLEASLHLGEQGLNGIVLDMTRLNSSDTPVRGDWAFLTSGDSLQIVVQGDLEHDIETPPNYRGWGLLDSKELQWPSLRIDWVQVSAYQPARRDLPISWALSSPIASVVGTLEVLASEIVTGTESGPVLSVQALFEVVGTISIDGLSFPVRGLFNHRRR</sequence>